<keyword evidence="2" id="KW-1185">Reference proteome</keyword>
<dbReference type="PATRIC" id="fig|717774.3.peg.1761"/>
<dbReference type="EMBL" id="CP002583">
    <property type="protein sequence ID" value="ADZ90959.1"/>
    <property type="molecule type" value="Genomic_DNA"/>
</dbReference>
<dbReference type="Proteomes" id="UP000001062">
    <property type="component" value="Chromosome"/>
</dbReference>
<proteinExistence type="predicted"/>
<dbReference type="RefSeq" id="WP_013660864.1">
    <property type="nucleotide sequence ID" value="NC_015276.1"/>
</dbReference>
<organism evidence="1 2">
    <name type="scientific">Marinomonas mediterranea (strain ATCC 700492 / JCM 21426 / NBRC 103028 / MMB-1)</name>
    <dbReference type="NCBI Taxonomy" id="717774"/>
    <lineage>
        <taxon>Bacteria</taxon>
        <taxon>Pseudomonadati</taxon>
        <taxon>Pseudomonadota</taxon>
        <taxon>Gammaproteobacteria</taxon>
        <taxon>Oceanospirillales</taxon>
        <taxon>Oceanospirillaceae</taxon>
        <taxon>Marinomonas</taxon>
    </lineage>
</organism>
<dbReference type="AlphaFoldDB" id="F2K0H5"/>
<evidence type="ECO:0000313" key="1">
    <source>
        <dbReference type="EMBL" id="ADZ90959.1"/>
    </source>
</evidence>
<evidence type="ECO:0000313" key="2">
    <source>
        <dbReference type="Proteomes" id="UP000001062"/>
    </source>
</evidence>
<dbReference type="HOGENOM" id="CLU_2023930_0_0_6"/>
<protein>
    <submittedName>
        <fullName evidence="1">Uncharacterized protein</fullName>
    </submittedName>
</protein>
<accession>F2K0H5</accession>
<dbReference type="STRING" id="717774.Marme_1702"/>
<sequence>MTSHPNVDEKKLVGKKIEFDSNSIERLNDALHTMIEQSDVKSILELDQYIRQFDFRALSTDQLKANHSLLLQFAQNIRRAESIVELERQKVSAELSDAKHNRSKVKHNITKMNQYHKVRGFD</sequence>
<reference evidence="1 2" key="1">
    <citation type="journal article" date="2012" name="Stand. Genomic Sci.">
        <title>Complete genome sequence of the melanogenic marine bacterium Marinomonas mediterranea type strain (MMB-1(T)).</title>
        <authorList>
            <person name="Lucas-Elio P."/>
            <person name="Goodwin L."/>
            <person name="Woyke T."/>
            <person name="Pitluck S."/>
            <person name="Nolan M."/>
            <person name="Kyrpides N.C."/>
            <person name="Detter J.C."/>
            <person name="Copeland A."/>
            <person name="Teshima H."/>
            <person name="Bruce D."/>
            <person name="Detter C."/>
            <person name="Tapia R."/>
            <person name="Han S."/>
            <person name="Land M.L."/>
            <person name="Ivanova N."/>
            <person name="Mikhailova N."/>
            <person name="Johnston A.W."/>
            <person name="Sanchez-Amat A."/>
        </authorList>
    </citation>
    <scope>NUCLEOTIDE SEQUENCE [LARGE SCALE GENOMIC DNA]</scope>
    <source>
        <strain evidence="2">ATCC 700492 / JCM 21426 / NBRC 103028 / MMB-1</strain>
    </source>
</reference>
<dbReference type="KEGG" id="mme:Marme_1702"/>
<name>F2K0H5_MARM1</name>
<gene>
    <name evidence="1" type="ordered locus">Marme_1702</name>
</gene>